<name>A0A820RSN5_9BILA</name>
<proteinExistence type="predicted"/>
<evidence type="ECO:0000313" key="1">
    <source>
        <dbReference type="EMBL" id="CAF4440838.1"/>
    </source>
</evidence>
<accession>A0A820RSN5</accession>
<reference evidence="1" key="1">
    <citation type="submission" date="2021-02" db="EMBL/GenBank/DDBJ databases">
        <authorList>
            <person name="Nowell W R."/>
        </authorList>
    </citation>
    <scope>NUCLEOTIDE SEQUENCE</scope>
</reference>
<organism evidence="1 2">
    <name type="scientific">Adineta steineri</name>
    <dbReference type="NCBI Taxonomy" id="433720"/>
    <lineage>
        <taxon>Eukaryota</taxon>
        <taxon>Metazoa</taxon>
        <taxon>Spiralia</taxon>
        <taxon>Gnathifera</taxon>
        <taxon>Rotifera</taxon>
        <taxon>Eurotatoria</taxon>
        <taxon>Bdelloidea</taxon>
        <taxon>Adinetida</taxon>
        <taxon>Adinetidae</taxon>
        <taxon>Adineta</taxon>
    </lineage>
</organism>
<gene>
    <name evidence="1" type="ORF">KXQ929_LOCUS53375</name>
</gene>
<sequence length="24" mass="2683">MSVLNGKTFVLELGSSIRFKAKQE</sequence>
<dbReference type="Proteomes" id="UP000663868">
    <property type="component" value="Unassembled WGS sequence"/>
</dbReference>
<evidence type="ECO:0000313" key="2">
    <source>
        <dbReference type="Proteomes" id="UP000663868"/>
    </source>
</evidence>
<dbReference type="EMBL" id="CAJOBB010030015">
    <property type="protein sequence ID" value="CAF4440838.1"/>
    <property type="molecule type" value="Genomic_DNA"/>
</dbReference>
<protein>
    <submittedName>
        <fullName evidence="1">Uncharacterized protein</fullName>
    </submittedName>
</protein>
<feature type="non-terminal residue" evidence="1">
    <location>
        <position position="24"/>
    </location>
</feature>
<dbReference type="AlphaFoldDB" id="A0A820RSN5"/>
<comment type="caution">
    <text evidence="1">The sequence shown here is derived from an EMBL/GenBank/DDBJ whole genome shotgun (WGS) entry which is preliminary data.</text>
</comment>